<reference evidence="2 3" key="1">
    <citation type="submission" date="2024-01" db="EMBL/GenBank/DDBJ databases">
        <title>Pedobacter sp. nov., isolated from fresh soil.</title>
        <authorList>
            <person name="Le N.T.T."/>
        </authorList>
    </citation>
    <scope>NUCLEOTIDE SEQUENCE [LARGE SCALE GENOMIC DNA]</scope>
    <source>
        <strain evidence="2 3">KR3-3</strain>
    </source>
</reference>
<keyword evidence="3" id="KW-1185">Reference proteome</keyword>
<evidence type="ECO:0000313" key="2">
    <source>
        <dbReference type="EMBL" id="MEE1946154.1"/>
    </source>
</evidence>
<dbReference type="EMBL" id="JAZDQT010000002">
    <property type="protein sequence ID" value="MEE1946154.1"/>
    <property type="molecule type" value="Genomic_DNA"/>
</dbReference>
<proteinExistence type="predicted"/>
<dbReference type="Proteomes" id="UP001336835">
    <property type="component" value="Unassembled WGS sequence"/>
</dbReference>
<evidence type="ECO:0000256" key="1">
    <source>
        <dbReference type="SAM" id="MobiDB-lite"/>
    </source>
</evidence>
<dbReference type="RefSeq" id="WP_330108467.1">
    <property type="nucleotide sequence ID" value="NZ_JAZDQT010000002.1"/>
</dbReference>
<name>A0ABU7I9J3_9SPHI</name>
<accession>A0ABU7I9J3</accession>
<comment type="caution">
    <text evidence="2">The sequence shown here is derived from an EMBL/GenBank/DDBJ whole genome shotgun (WGS) entry which is preliminary data.</text>
</comment>
<sequence length="172" mass="19323">MIVKLDGSERKFLGKGFDRDTVKEMVKGYRKDPTNGDPLRYSHFTIHEVLSLFVANNVLNGLITEADLVKNEEVFKKYGLKIYLGRHVSETSLDGLPPEIKGDYKNKITTILCNTEVNRGFFDILKKKNFVAYAEGRKSVEPGQALDQAEIAPPYNIGVTDPTGEQDINNMP</sequence>
<gene>
    <name evidence="2" type="ORF">VRU48_13610</name>
</gene>
<feature type="region of interest" description="Disordered" evidence="1">
    <location>
        <begin position="151"/>
        <end position="172"/>
    </location>
</feature>
<evidence type="ECO:0000313" key="3">
    <source>
        <dbReference type="Proteomes" id="UP001336835"/>
    </source>
</evidence>
<protein>
    <submittedName>
        <fullName evidence="2">Uncharacterized protein</fullName>
    </submittedName>
</protein>
<organism evidence="2 3">
    <name type="scientific">Pedobacter albus</name>
    <dbReference type="NCBI Taxonomy" id="3113905"/>
    <lineage>
        <taxon>Bacteria</taxon>
        <taxon>Pseudomonadati</taxon>
        <taxon>Bacteroidota</taxon>
        <taxon>Sphingobacteriia</taxon>
        <taxon>Sphingobacteriales</taxon>
        <taxon>Sphingobacteriaceae</taxon>
        <taxon>Pedobacter</taxon>
    </lineage>
</organism>